<keyword evidence="1" id="KW-0472">Membrane</keyword>
<proteinExistence type="predicted"/>
<feature type="non-terminal residue" evidence="2">
    <location>
        <position position="63"/>
    </location>
</feature>
<name>X1GBF0_9ZZZZ</name>
<evidence type="ECO:0000313" key="2">
    <source>
        <dbReference type="EMBL" id="GAH55236.1"/>
    </source>
</evidence>
<sequence length="63" mass="6284">METSLGLFLFSAVGISLTGVMLPGPLTAATIAKGYGDKNAGALIAVGHAVIEIPLIAAIYLGL</sequence>
<organism evidence="2">
    <name type="scientific">marine sediment metagenome</name>
    <dbReference type="NCBI Taxonomy" id="412755"/>
    <lineage>
        <taxon>unclassified sequences</taxon>
        <taxon>metagenomes</taxon>
        <taxon>ecological metagenomes</taxon>
    </lineage>
</organism>
<dbReference type="AlphaFoldDB" id="X1GBF0"/>
<protein>
    <recommendedName>
        <fullName evidence="3">Lysine transporter LysE</fullName>
    </recommendedName>
</protein>
<reference evidence="2" key="1">
    <citation type="journal article" date="2014" name="Front. Microbiol.">
        <title>High frequency of phylogenetically diverse reductive dehalogenase-homologous genes in deep subseafloor sedimentary metagenomes.</title>
        <authorList>
            <person name="Kawai M."/>
            <person name="Futagami T."/>
            <person name="Toyoda A."/>
            <person name="Takaki Y."/>
            <person name="Nishi S."/>
            <person name="Hori S."/>
            <person name="Arai W."/>
            <person name="Tsubouchi T."/>
            <person name="Morono Y."/>
            <person name="Uchiyama I."/>
            <person name="Ito T."/>
            <person name="Fujiyama A."/>
            <person name="Inagaki F."/>
            <person name="Takami H."/>
        </authorList>
    </citation>
    <scope>NUCLEOTIDE SEQUENCE</scope>
    <source>
        <strain evidence="2">Expedition CK06-06</strain>
    </source>
</reference>
<feature type="transmembrane region" description="Helical" evidence="1">
    <location>
        <begin position="44"/>
        <end position="62"/>
    </location>
</feature>
<gene>
    <name evidence="2" type="ORF">S03H2_38308</name>
</gene>
<comment type="caution">
    <text evidence="2">The sequence shown here is derived from an EMBL/GenBank/DDBJ whole genome shotgun (WGS) entry which is preliminary data.</text>
</comment>
<evidence type="ECO:0000256" key="1">
    <source>
        <dbReference type="SAM" id="Phobius"/>
    </source>
</evidence>
<evidence type="ECO:0008006" key="3">
    <source>
        <dbReference type="Google" id="ProtNLM"/>
    </source>
</evidence>
<keyword evidence="1" id="KW-1133">Transmembrane helix</keyword>
<accession>X1GBF0</accession>
<keyword evidence="1" id="KW-0812">Transmembrane</keyword>
<dbReference type="EMBL" id="BARU01023620">
    <property type="protein sequence ID" value="GAH55236.1"/>
    <property type="molecule type" value="Genomic_DNA"/>
</dbReference>